<evidence type="ECO:0000256" key="1">
    <source>
        <dbReference type="SAM" id="MobiDB-lite"/>
    </source>
</evidence>
<gene>
    <name evidence="2" type="ORF">K505DRAFT_358648</name>
</gene>
<proteinExistence type="predicted"/>
<reference evidence="2" key="1">
    <citation type="journal article" date="2020" name="Stud. Mycol.">
        <title>101 Dothideomycetes genomes: a test case for predicting lifestyles and emergence of pathogens.</title>
        <authorList>
            <person name="Haridas S."/>
            <person name="Albert R."/>
            <person name="Binder M."/>
            <person name="Bloem J."/>
            <person name="Labutti K."/>
            <person name="Salamov A."/>
            <person name="Andreopoulos B."/>
            <person name="Baker S."/>
            <person name="Barry K."/>
            <person name="Bills G."/>
            <person name="Bluhm B."/>
            <person name="Cannon C."/>
            <person name="Castanera R."/>
            <person name="Culley D."/>
            <person name="Daum C."/>
            <person name="Ezra D."/>
            <person name="Gonzalez J."/>
            <person name="Henrissat B."/>
            <person name="Kuo A."/>
            <person name="Liang C."/>
            <person name="Lipzen A."/>
            <person name="Lutzoni F."/>
            <person name="Magnuson J."/>
            <person name="Mondo S."/>
            <person name="Nolan M."/>
            <person name="Ohm R."/>
            <person name="Pangilinan J."/>
            <person name="Park H.-J."/>
            <person name="Ramirez L."/>
            <person name="Alfaro M."/>
            <person name="Sun H."/>
            <person name="Tritt A."/>
            <person name="Yoshinaga Y."/>
            <person name="Zwiers L.-H."/>
            <person name="Turgeon B."/>
            <person name="Goodwin S."/>
            <person name="Spatafora J."/>
            <person name="Crous P."/>
            <person name="Grigoriev I."/>
        </authorList>
    </citation>
    <scope>NUCLEOTIDE SEQUENCE</scope>
    <source>
        <strain evidence="2">CBS 109.77</strain>
    </source>
</reference>
<dbReference type="EMBL" id="MU001813">
    <property type="protein sequence ID" value="KAF2797136.1"/>
    <property type="molecule type" value="Genomic_DNA"/>
</dbReference>
<feature type="region of interest" description="Disordered" evidence="1">
    <location>
        <begin position="1"/>
        <end position="37"/>
    </location>
</feature>
<evidence type="ECO:0000313" key="3">
    <source>
        <dbReference type="Proteomes" id="UP000799757"/>
    </source>
</evidence>
<evidence type="ECO:0000313" key="2">
    <source>
        <dbReference type="EMBL" id="KAF2797136.1"/>
    </source>
</evidence>
<accession>A0A6A6XKR2</accession>
<name>A0A6A6XKR2_9PLEO</name>
<dbReference type="Proteomes" id="UP000799757">
    <property type="component" value="Unassembled WGS sequence"/>
</dbReference>
<keyword evidence="3" id="KW-1185">Reference proteome</keyword>
<protein>
    <submittedName>
        <fullName evidence="2">Uncharacterized protein</fullName>
    </submittedName>
</protein>
<sequence length="159" mass="17112">MSQLTSDNKRDGLKTGPPTFLIKSSQGQAPPSFPAPDTMLVEVSQSLPDVISRPESCQSHAEKQTHEASFTISLNRAYCASPPAAPAPTVPTTQQIKTAGNVLIAGRRHMPLPKHGGLTSPWSAGRGMEPDVGRPGDWKYRLQKAQESSRGFLLQAVLQ</sequence>
<dbReference type="AlphaFoldDB" id="A0A6A6XKR2"/>
<organism evidence="2 3">
    <name type="scientific">Melanomma pulvis-pyrius CBS 109.77</name>
    <dbReference type="NCBI Taxonomy" id="1314802"/>
    <lineage>
        <taxon>Eukaryota</taxon>
        <taxon>Fungi</taxon>
        <taxon>Dikarya</taxon>
        <taxon>Ascomycota</taxon>
        <taxon>Pezizomycotina</taxon>
        <taxon>Dothideomycetes</taxon>
        <taxon>Pleosporomycetidae</taxon>
        <taxon>Pleosporales</taxon>
        <taxon>Melanommataceae</taxon>
        <taxon>Melanomma</taxon>
    </lineage>
</organism>